<proteinExistence type="inferred from homology"/>
<dbReference type="RefSeq" id="WP_179586202.1">
    <property type="nucleotide sequence ID" value="NZ_JACBYR010000001.1"/>
</dbReference>
<dbReference type="InterPro" id="IPR036390">
    <property type="entry name" value="WH_DNA-bd_sf"/>
</dbReference>
<dbReference type="AlphaFoldDB" id="A0A7Y9ITQ7"/>
<dbReference type="InterPro" id="IPR036388">
    <property type="entry name" value="WH-like_DNA-bd_sf"/>
</dbReference>
<comment type="similarity">
    <text evidence="1">Belongs to the LysR transcriptional regulatory family.</text>
</comment>
<dbReference type="Gene3D" id="3.40.190.10">
    <property type="entry name" value="Periplasmic binding protein-like II"/>
    <property type="match status" value="2"/>
</dbReference>
<evidence type="ECO:0000256" key="4">
    <source>
        <dbReference type="ARBA" id="ARBA00023163"/>
    </source>
</evidence>
<organism evidence="6 7">
    <name type="scientific">Pigmentiphaga litoralis</name>
    <dbReference type="NCBI Taxonomy" id="516702"/>
    <lineage>
        <taxon>Bacteria</taxon>
        <taxon>Pseudomonadati</taxon>
        <taxon>Pseudomonadota</taxon>
        <taxon>Betaproteobacteria</taxon>
        <taxon>Burkholderiales</taxon>
        <taxon>Alcaligenaceae</taxon>
        <taxon>Pigmentiphaga</taxon>
    </lineage>
</organism>
<dbReference type="InterPro" id="IPR000847">
    <property type="entry name" value="LysR_HTH_N"/>
</dbReference>
<dbReference type="SUPFAM" id="SSF46785">
    <property type="entry name" value="Winged helix' DNA-binding domain"/>
    <property type="match status" value="1"/>
</dbReference>
<keyword evidence="7" id="KW-1185">Reference proteome</keyword>
<keyword evidence="2" id="KW-0805">Transcription regulation</keyword>
<dbReference type="Proteomes" id="UP000542125">
    <property type="component" value="Unassembled WGS sequence"/>
</dbReference>
<feature type="domain" description="HTH lysR-type" evidence="5">
    <location>
        <begin position="15"/>
        <end position="72"/>
    </location>
</feature>
<dbReference type="PRINTS" id="PR00039">
    <property type="entry name" value="HTHLYSR"/>
</dbReference>
<accession>A0A7Y9ITQ7</accession>
<name>A0A7Y9ITQ7_9BURK</name>
<reference evidence="6 7" key="1">
    <citation type="submission" date="2020-07" db="EMBL/GenBank/DDBJ databases">
        <title>Genomic Encyclopedia of Type Strains, Phase IV (KMG-V): Genome sequencing to study the core and pangenomes of soil and plant-associated prokaryotes.</title>
        <authorList>
            <person name="Whitman W."/>
        </authorList>
    </citation>
    <scope>NUCLEOTIDE SEQUENCE [LARGE SCALE GENOMIC DNA]</scope>
    <source>
        <strain evidence="6 7">SAS40</strain>
    </source>
</reference>
<dbReference type="InterPro" id="IPR050950">
    <property type="entry name" value="HTH-type_LysR_regulators"/>
</dbReference>
<sequence length="327" mass="35848">MSNFRITPNALGHKFKLHQLQIFERVLERRSLSRAANELNLTQPSVTKAIFELEKFVGATLFERSNRGVVPTELAHMLGRRVKTLMAELRYMTDELNAVLSGESGHVIVGTLIAASAKLLPEAIALLMQEHPGILVTITEGPSSHLFPALATGDLDVVVGRLPERDIALGYSFPLVHHALYEEKLCAVVGAQHPLAGARAVDLPALDLAALIDHPWILPSSDSPLRTAVEQTFYRTGLGLPTRHIESLSLLTNVGILLRTDAIALMPHDAADQFLQQGMLKRLPIDTFGQFGKVGYSVRAHRQLTPASQHLIEYLHRIADARNGSAT</sequence>
<evidence type="ECO:0000313" key="6">
    <source>
        <dbReference type="EMBL" id="NYE82932.1"/>
    </source>
</evidence>
<evidence type="ECO:0000256" key="2">
    <source>
        <dbReference type="ARBA" id="ARBA00023015"/>
    </source>
</evidence>
<keyword evidence="4" id="KW-0804">Transcription</keyword>
<evidence type="ECO:0000256" key="3">
    <source>
        <dbReference type="ARBA" id="ARBA00023125"/>
    </source>
</evidence>
<evidence type="ECO:0000259" key="5">
    <source>
        <dbReference type="PROSITE" id="PS50931"/>
    </source>
</evidence>
<keyword evidence="3 6" id="KW-0238">DNA-binding</keyword>
<dbReference type="GO" id="GO:0005829">
    <property type="term" value="C:cytosol"/>
    <property type="evidence" value="ECO:0007669"/>
    <property type="project" value="TreeGrafter"/>
</dbReference>
<gene>
    <name evidence="6" type="ORF">FHW18_002203</name>
</gene>
<dbReference type="GO" id="GO:0003677">
    <property type="term" value="F:DNA binding"/>
    <property type="evidence" value="ECO:0007669"/>
    <property type="project" value="UniProtKB-KW"/>
</dbReference>
<dbReference type="Gene3D" id="1.10.10.10">
    <property type="entry name" value="Winged helix-like DNA-binding domain superfamily/Winged helix DNA-binding domain"/>
    <property type="match status" value="1"/>
</dbReference>
<dbReference type="EMBL" id="JACBYR010000001">
    <property type="protein sequence ID" value="NYE82932.1"/>
    <property type="molecule type" value="Genomic_DNA"/>
</dbReference>
<dbReference type="PROSITE" id="PS50931">
    <property type="entry name" value="HTH_LYSR"/>
    <property type="match status" value="1"/>
</dbReference>
<dbReference type="GO" id="GO:0003700">
    <property type="term" value="F:DNA-binding transcription factor activity"/>
    <property type="evidence" value="ECO:0007669"/>
    <property type="project" value="InterPro"/>
</dbReference>
<dbReference type="InterPro" id="IPR005119">
    <property type="entry name" value="LysR_subst-bd"/>
</dbReference>
<evidence type="ECO:0000256" key="1">
    <source>
        <dbReference type="ARBA" id="ARBA00009437"/>
    </source>
</evidence>
<comment type="caution">
    <text evidence="6">The sequence shown here is derived from an EMBL/GenBank/DDBJ whole genome shotgun (WGS) entry which is preliminary data.</text>
</comment>
<dbReference type="Pfam" id="PF00126">
    <property type="entry name" value="HTH_1"/>
    <property type="match status" value="1"/>
</dbReference>
<dbReference type="PANTHER" id="PTHR30419:SF8">
    <property type="entry name" value="NITROGEN ASSIMILATION TRANSCRIPTIONAL ACTIVATOR-RELATED"/>
    <property type="match status" value="1"/>
</dbReference>
<protein>
    <submittedName>
        <fullName evidence="6">DNA-binding transcriptional LysR family regulator</fullName>
    </submittedName>
</protein>
<evidence type="ECO:0000313" key="7">
    <source>
        <dbReference type="Proteomes" id="UP000542125"/>
    </source>
</evidence>
<dbReference type="SUPFAM" id="SSF53850">
    <property type="entry name" value="Periplasmic binding protein-like II"/>
    <property type="match status" value="1"/>
</dbReference>
<dbReference type="Pfam" id="PF03466">
    <property type="entry name" value="LysR_substrate"/>
    <property type="match status" value="1"/>
</dbReference>
<dbReference type="PANTHER" id="PTHR30419">
    <property type="entry name" value="HTH-TYPE TRANSCRIPTIONAL REGULATOR YBHD"/>
    <property type="match status" value="1"/>
</dbReference>